<evidence type="ECO:0008006" key="2">
    <source>
        <dbReference type="Google" id="ProtNLM"/>
    </source>
</evidence>
<proteinExistence type="predicted"/>
<organism evidence="1">
    <name type="scientific">Oceaniferula spumae</name>
    <dbReference type="NCBI Taxonomy" id="2979115"/>
    <lineage>
        <taxon>Bacteria</taxon>
        <taxon>Pseudomonadati</taxon>
        <taxon>Verrucomicrobiota</taxon>
        <taxon>Verrucomicrobiia</taxon>
        <taxon>Verrucomicrobiales</taxon>
        <taxon>Verrucomicrobiaceae</taxon>
        <taxon>Oceaniferula</taxon>
    </lineage>
</organism>
<name>A0AAT9FL92_9BACT</name>
<dbReference type="KEGG" id="osu:NT6N_17580"/>
<sequence length="89" mass="9679">MKYYNSSIANNQKVEFIHVSQDDSKRDALGWAASANFPWLTVLSSKARSSGLGKLDAGTPSYVLIDKNGKVLATNEKACMAKIKELTGK</sequence>
<accession>A0AAT9FL92</accession>
<dbReference type="AlphaFoldDB" id="A0AAT9FL92"/>
<evidence type="ECO:0000313" key="1">
    <source>
        <dbReference type="EMBL" id="BDS06718.1"/>
    </source>
</evidence>
<gene>
    <name evidence="1" type="ORF">NT6N_17580</name>
</gene>
<dbReference type="InterPro" id="IPR036249">
    <property type="entry name" value="Thioredoxin-like_sf"/>
</dbReference>
<protein>
    <recommendedName>
        <fullName evidence="2">Alkyl hydroperoxide reductase subunit C/ Thiol specific antioxidant domain-containing protein</fullName>
    </recommendedName>
</protein>
<dbReference type="SUPFAM" id="SSF52833">
    <property type="entry name" value="Thioredoxin-like"/>
    <property type="match status" value="1"/>
</dbReference>
<reference evidence="1" key="1">
    <citation type="submission" date="2024-07" db="EMBL/GenBank/DDBJ databases">
        <title>Complete genome sequence of Verrucomicrobiaceae bacterium NT6N.</title>
        <authorList>
            <person name="Huang C."/>
            <person name="Takami H."/>
            <person name="Hamasaki K."/>
        </authorList>
    </citation>
    <scope>NUCLEOTIDE SEQUENCE</scope>
    <source>
        <strain evidence="1">NT6N</strain>
    </source>
</reference>
<dbReference type="Gene3D" id="3.40.30.10">
    <property type="entry name" value="Glutaredoxin"/>
    <property type="match status" value="1"/>
</dbReference>
<dbReference type="EMBL" id="AP026866">
    <property type="protein sequence ID" value="BDS06718.1"/>
    <property type="molecule type" value="Genomic_DNA"/>
</dbReference>